<dbReference type="Pfam" id="PF08341">
    <property type="entry name" value="TED"/>
    <property type="match status" value="1"/>
</dbReference>
<feature type="compositionally biased region" description="Basic and acidic residues" evidence="1">
    <location>
        <begin position="63"/>
        <end position="73"/>
    </location>
</feature>
<sequence length="842" mass="94540">MKKREWSCLAIVLCILILTTSLHPVWAAVEGSGPAYANGAETEDMDKGEIREEKPETEEISENDLKASGEENRNTGPEEQEIPGDMPKEQKEAEEKTEPSVTEGQITEETKGEKSTEEDSEENNREKEAVLEKIAGPDGPCFSIQSNLGRFQRSVDNGSRLQVNSVRFDKFYGDVGLGSYDEPQLGMGIKYIDHDNETPDADGKWRYVYCLNFKKSSPTGQDMTYQGGWTSRKIAYCLYYGAMFWKQPCRYAKYSTGDWQLDYFVTQTAIHVLNGEFSLSGAFRQIDRSSQATTGEKALAKDRINKLVNDANDGGNYASFTQDGWFDASAQATFSVTTPSNFAGDTGGYATGYSTPTFKTAYDLDMKEQITSFNVSVPGGVSVQKKDNKTYSDFRLYVKTAQYKLWQLTGKTVTATVKATAPKWWGGGIYTAPSGSEYQDCVMWTYTTAGGSFTKTASFDKKIPKKTFTLNIQKKDAETGEALTGAVFSLWAYDGATYSKKLGTFTDKGSGKYTYIGIDYTKTKDGWFLIKEDKPPKDYEPEYVLYNNADKENYQKYGGREVQLTADGFTFDGVPDATIFKDNPMHPKANITIKKTDADTGELLEGAEFKVYEWDSSANAYKKNALCTMKYDQDTKRYITEKPVEWTDSNSGRFRIVETKLPEGYQCPWSKEIEVKEKDTVTIELDALNYPERNLTIEKKIKVDEITWAHGDPTFLFAVEGTDRNGKKHSYHRAIEFTQDYVTKNSVDGFVTLSTVIHGIPAGEYQVEEGAPVMRYILTDVAAVSSNISIVKREVEDVNGFMKIEADVVADLRGMDGEVTFENHKTRYDKLSHNSMVINRIR</sequence>
<dbReference type="Proteomes" id="UP001600943">
    <property type="component" value="Unassembled WGS sequence"/>
</dbReference>
<accession>A0ABQ0BDW6</accession>
<evidence type="ECO:0008006" key="7">
    <source>
        <dbReference type="Google" id="ProtNLM"/>
    </source>
</evidence>
<evidence type="ECO:0000259" key="4">
    <source>
        <dbReference type="Pfam" id="PF17802"/>
    </source>
</evidence>
<evidence type="ECO:0000256" key="1">
    <source>
        <dbReference type="SAM" id="MobiDB-lite"/>
    </source>
</evidence>
<feature type="signal peptide" evidence="2">
    <location>
        <begin position="1"/>
        <end position="27"/>
    </location>
</feature>
<feature type="region of interest" description="Disordered" evidence="1">
    <location>
        <begin position="33"/>
        <end position="127"/>
    </location>
</feature>
<evidence type="ECO:0000313" key="5">
    <source>
        <dbReference type="EMBL" id="GAA6409538.1"/>
    </source>
</evidence>
<protein>
    <recommendedName>
        <fullName evidence="7">Prealbumin-like fold domain-containing protein</fullName>
    </recommendedName>
</protein>
<feature type="domain" description="SpaA-like prealbumin fold" evidence="4">
    <location>
        <begin position="590"/>
        <end position="685"/>
    </location>
</feature>
<proteinExistence type="predicted"/>
<gene>
    <name evidence="5" type="ORF">K040078D81_36550</name>
</gene>
<dbReference type="EMBL" id="BAABYW010000001">
    <property type="protein sequence ID" value="GAA6409538.1"/>
    <property type="molecule type" value="Genomic_DNA"/>
</dbReference>
<reference evidence="5 6" key="1">
    <citation type="submission" date="2024-04" db="EMBL/GenBank/DDBJ databases">
        <title>Defined microbial consortia suppress multidrug-resistant proinflammatory Enterobacteriaceae via ecological control.</title>
        <authorList>
            <person name="Furuichi M."/>
            <person name="Kawaguchi T."/>
            <person name="Pust M."/>
            <person name="Yasuma K."/>
            <person name="Plichta D."/>
            <person name="Hasegawa N."/>
            <person name="Ohya T."/>
            <person name="Bhattarai S."/>
            <person name="Sasajima S."/>
            <person name="Aoto Y."/>
            <person name="Tuganbaev T."/>
            <person name="Yaginuma M."/>
            <person name="Ueda M."/>
            <person name="Okahashi N."/>
            <person name="Amafuji K."/>
            <person name="Kiridooshi Y."/>
            <person name="Sugita K."/>
            <person name="Strazar M."/>
            <person name="Skelly A."/>
            <person name="Suda W."/>
            <person name="Hattori M."/>
            <person name="Nakamoto N."/>
            <person name="Caballero S."/>
            <person name="Norman J."/>
            <person name="Olle B."/>
            <person name="Tanoue T."/>
            <person name="Arita M."/>
            <person name="Bucci V."/>
            <person name="Atarashi K."/>
            <person name="Xavier R."/>
            <person name="Honda K."/>
        </authorList>
    </citation>
    <scope>NUCLEOTIDE SEQUENCE [LARGE SCALE GENOMIC DNA]</scope>
    <source>
        <strain evidence="6">k04-0078-D8-1</strain>
    </source>
</reference>
<feature type="domain" description="SpaA-like prealbumin fold" evidence="4">
    <location>
        <begin position="469"/>
        <end position="540"/>
    </location>
</feature>
<keyword evidence="2" id="KW-0732">Signal</keyword>
<dbReference type="Pfam" id="PF17802">
    <property type="entry name" value="SpaA"/>
    <property type="match status" value="2"/>
</dbReference>
<dbReference type="InterPro" id="IPR041033">
    <property type="entry name" value="SpaA_PFL_dom_1"/>
</dbReference>
<dbReference type="InterPro" id="IPR013783">
    <property type="entry name" value="Ig-like_fold"/>
</dbReference>
<feature type="domain" description="Thioester" evidence="3">
    <location>
        <begin position="208"/>
        <end position="312"/>
    </location>
</feature>
<feature type="compositionally biased region" description="Basic and acidic residues" evidence="1">
    <location>
        <begin position="86"/>
        <end position="98"/>
    </location>
</feature>
<evidence type="ECO:0000313" key="6">
    <source>
        <dbReference type="Proteomes" id="UP001600943"/>
    </source>
</evidence>
<name>A0ABQ0BDW6_9FIRM</name>
<keyword evidence="6" id="KW-1185">Reference proteome</keyword>
<feature type="chain" id="PRO_5046691823" description="Prealbumin-like fold domain-containing protein" evidence="2">
    <location>
        <begin position="28"/>
        <end position="842"/>
    </location>
</feature>
<evidence type="ECO:0000256" key="2">
    <source>
        <dbReference type="SAM" id="SignalP"/>
    </source>
</evidence>
<dbReference type="Gene3D" id="2.60.40.10">
    <property type="entry name" value="Immunoglobulins"/>
    <property type="match status" value="2"/>
</dbReference>
<organism evidence="5 6">
    <name type="scientific">Blautia hominis</name>
    <dbReference type="NCBI Taxonomy" id="2025493"/>
    <lineage>
        <taxon>Bacteria</taxon>
        <taxon>Bacillati</taxon>
        <taxon>Bacillota</taxon>
        <taxon>Clostridia</taxon>
        <taxon>Lachnospirales</taxon>
        <taxon>Lachnospiraceae</taxon>
        <taxon>Blautia</taxon>
    </lineage>
</organism>
<evidence type="ECO:0000259" key="3">
    <source>
        <dbReference type="Pfam" id="PF08341"/>
    </source>
</evidence>
<feature type="compositionally biased region" description="Basic and acidic residues" evidence="1">
    <location>
        <begin position="108"/>
        <end position="127"/>
    </location>
</feature>
<dbReference type="RefSeq" id="WP_390407365.1">
    <property type="nucleotide sequence ID" value="NZ_BAABYW010000001.1"/>
</dbReference>
<feature type="compositionally biased region" description="Basic and acidic residues" evidence="1">
    <location>
        <begin position="45"/>
        <end position="54"/>
    </location>
</feature>
<comment type="caution">
    <text evidence="5">The sequence shown here is derived from an EMBL/GenBank/DDBJ whole genome shotgun (WGS) entry which is preliminary data.</text>
</comment>
<dbReference type="InterPro" id="IPR013552">
    <property type="entry name" value="Thioester_dom"/>
</dbReference>